<evidence type="ECO:0000259" key="16">
    <source>
        <dbReference type="PROSITE" id="PS50059"/>
    </source>
</evidence>
<evidence type="ECO:0000256" key="11">
    <source>
        <dbReference type="ARBA" id="ARBA00029986"/>
    </source>
</evidence>
<accession>A0A1S1V5Z5</accession>
<dbReference type="Gene3D" id="1.10.3120.10">
    <property type="entry name" value="Trigger factor, C-terminal domain"/>
    <property type="match status" value="1"/>
</dbReference>
<organism evidence="17 18">
    <name type="scientific">Andreesenia angusta</name>
    <dbReference type="NCBI Taxonomy" id="39480"/>
    <lineage>
        <taxon>Bacteria</taxon>
        <taxon>Bacillati</taxon>
        <taxon>Bacillota</taxon>
        <taxon>Tissierellia</taxon>
        <taxon>Tissierellales</taxon>
        <taxon>Gottschalkiaceae</taxon>
        <taxon>Andreesenia</taxon>
    </lineage>
</organism>
<dbReference type="InterPro" id="IPR005215">
    <property type="entry name" value="Trig_fac"/>
</dbReference>
<dbReference type="GO" id="GO:0005737">
    <property type="term" value="C:cytoplasm"/>
    <property type="evidence" value="ECO:0007669"/>
    <property type="project" value="UniProtKB-SubCell"/>
</dbReference>
<comment type="caution">
    <text evidence="17">The sequence shown here is derived from an EMBL/GenBank/DDBJ whole genome shotgun (WGS) entry which is preliminary data.</text>
</comment>
<dbReference type="Proteomes" id="UP000180254">
    <property type="component" value="Unassembled WGS sequence"/>
</dbReference>
<dbReference type="EMBL" id="MKIE01000007">
    <property type="protein sequence ID" value="OHW61845.1"/>
    <property type="molecule type" value="Genomic_DNA"/>
</dbReference>
<dbReference type="GO" id="GO:0044183">
    <property type="term" value="F:protein folding chaperone"/>
    <property type="evidence" value="ECO:0007669"/>
    <property type="project" value="TreeGrafter"/>
</dbReference>
<dbReference type="InterPro" id="IPR008880">
    <property type="entry name" value="Trigger_fac_C"/>
</dbReference>
<feature type="domain" description="PPIase FKBP-type" evidence="16">
    <location>
        <begin position="162"/>
        <end position="247"/>
    </location>
</feature>
<dbReference type="InterPro" id="IPR046357">
    <property type="entry name" value="PPIase_dom_sf"/>
</dbReference>
<dbReference type="Gene3D" id="3.30.70.1050">
    <property type="entry name" value="Trigger factor ribosome-binding domain"/>
    <property type="match status" value="1"/>
</dbReference>
<evidence type="ECO:0000256" key="7">
    <source>
        <dbReference type="ARBA" id="ARBA00023186"/>
    </source>
</evidence>
<dbReference type="GO" id="GO:0051083">
    <property type="term" value="P:'de novo' cotranslational protein folding"/>
    <property type="evidence" value="ECO:0007669"/>
    <property type="project" value="TreeGrafter"/>
</dbReference>
<feature type="coiled-coil region" evidence="15">
    <location>
        <begin position="260"/>
        <end position="287"/>
    </location>
</feature>
<sequence>MSSVVEKKENNQVTLKIEVAPDVFEKAVNEAYNKNKKRFNIPGFRKGKAPRKIIELNYGVGVFYEDAINSVFPEVYGEAVKEHNLDPVDRPSLDVEDIEKGKPVVFLVEVTVKPEVELGEYKGIEVEKVEYSIEDEAIENELKRIQDVNSRLVAVEREVKEGDVITLDYAGFLGEEQFEGGTAENQTLEIGSGSFIPGFEEQLVGKSAGEEVKVEVTFPEEYHSAELAGKAAVFNVKVHEVKEKEVPALDDELAKDVSEFDTLEELKADIKKKLEEQKSEEAKMEIEDKIIDKISENSKVDIPEAMIENQIDSSINDFSYRLRYQGLDLGKYLELTNTSMEDFRAQFRENAERFVKGDLILDAIGKSETFEVSEEELSEELEKLAKQYGQELDKLKSTLDENDIDYIKGGVVKRKTIDFLVENAKLV</sequence>
<gene>
    <name evidence="12 17" type="primary">tig</name>
    <name evidence="17" type="ORF">EUAN_18480</name>
</gene>
<dbReference type="Pfam" id="PF00254">
    <property type="entry name" value="FKBP_C"/>
    <property type="match status" value="1"/>
</dbReference>
<evidence type="ECO:0000256" key="2">
    <source>
        <dbReference type="ARBA" id="ARBA00005464"/>
    </source>
</evidence>
<dbReference type="STRING" id="39480.EUAN_18480"/>
<dbReference type="InterPro" id="IPR036611">
    <property type="entry name" value="Trigger_fac_ribosome-bd_sf"/>
</dbReference>
<keyword evidence="8 12" id="KW-0413">Isomerase</keyword>
<dbReference type="GO" id="GO:0051301">
    <property type="term" value="P:cell division"/>
    <property type="evidence" value="ECO:0007669"/>
    <property type="project" value="UniProtKB-KW"/>
</dbReference>
<dbReference type="PANTHER" id="PTHR30560">
    <property type="entry name" value="TRIGGER FACTOR CHAPERONE AND PEPTIDYL-PROLYL CIS/TRANS ISOMERASE"/>
    <property type="match status" value="1"/>
</dbReference>
<evidence type="ECO:0000313" key="18">
    <source>
        <dbReference type="Proteomes" id="UP000180254"/>
    </source>
</evidence>
<comment type="domain">
    <text evidence="12">Consists of 3 domains; the N-terminus binds the ribosome, the middle domain has PPIase activity, while the C-terminus has intrinsic chaperone activity on its own.</text>
</comment>
<dbReference type="PIRSF" id="PIRSF003095">
    <property type="entry name" value="Trigger_factor"/>
    <property type="match status" value="1"/>
</dbReference>
<dbReference type="Gene3D" id="3.10.50.40">
    <property type="match status" value="1"/>
</dbReference>
<protein>
    <recommendedName>
        <fullName evidence="4 12">Trigger factor</fullName>
        <shortName evidence="12">TF</shortName>
        <ecNumber evidence="3 12">5.2.1.8</ecNumber>
    </recommendedName>
    <alternativeName>
        <fullName evidence="11 12">PPIase</fullName>
    </alternativeName>
</protein>
<keyword evidence="7 12" id="KW-0143">Chaperone</keyword>
<dbReference type="Pfam" id="PF05698">
    <property type="entry name" value="Trigger_C"/>
    <property type="match status" value="1"/>
</dbReference>
<evidence type="ECO:0000256" key="6">
    <source>
        <dbReference type="ARBA" id="ARBA00023110"/>
    </source>
</evidence>
<keyword evidence="5 12" id="KW-0132">Cell division</keyword>
<reference evidence="17 18" key="1">
    <citation type="submission" date="2016-09" db="EMBL/GenBank/DDBJ databases">
        <title>Genome sequence of Eubacterium angustum.</title>
        <authorList>
            <person name="Poehlein A."/>
            <person name="Daniel R."/>
        </authorList>
    </citation>
    <scope>NUCLEOTIDE SEQUENCE [LARGE SCALE GENOMIC DNA]</scope>
    <source>
        <strain evidence="17 18">DSM 1989</strain>
    </source>
</reference>
<evidence type="ECO:0000256" key="10">
    <source>
        <dbReference type="ARBA" id="ARBA00024849"/>
    </source>
</evidence>
<evidence type="ECO:0000256" key="1">
    <source>
        <dbReference type="ARBA" id="ARBA00000971"/>
    </source>
</evidence>
<dbReference type="InterPro" id="IPR027304">
    <property type="entry name" value="Trigger_fact/SurA_dom_sf"/>
</dbReference>
<evidence type="ECO:0000256" key="4">
    <source>
        <dbReference type="ARBA" id="ARBA00016902"/>
    </source>
</evidence>
<dbReference type="GO" id="GO:0015031">
    <property type="term" value="P:protein transport"/>
    <property type="evidence" value="ECO:0007669"/>
    <property type="project" value="UniProtKB-UniRule"/>
</dbReference>
<dbReference type="PROSITE" id="PS50059">
    <property type="entry name" value="FKBP_PPIASE"/>
    <property type="match status" value="1"/>
</dbReference>
<proteinExistence type="inferred from homology"/>
<name>A0A1S1V5Z5_9FIRM</name>
<dbReference type="EC" id="5.2.1.8" evidence="3 12"/>
<dbReference type="SUPFAM" id="SSF109998">
    <property type="entry name" value="Triger factor/SurA peptide-binding domain-like"/>
    <property type="match status" value="1"/>
</dbReference>
<evidence type="ECO:0000256" key="3">
    <source>
        <dbReference type="ARBA" id="ARBA00013194"/>
    </source>
</evidence>
<evidence type="ECO:0000256" key="15">
    <source>
        <dbReference type="SAM" id="Coils"/>
    </source>
</evidence>
<comment type="catalytic activity">
    <reaction evidence="1 12 13">
        <text>[protein]-peptidylproline (omega=180) = [protein]-peptidylproline (omega=0)</text>
        <dbReference type="Rhea" id="RHEA:16237"/>
        <dbReference type="Rhea" id="RHEA-COMP:10747"/>
        <dbReference type="Rhea" id="RHEA-COMP:10748"/>
        <dbReference type="ChEBI" id="CHEBI:83833"/>
        <dbReference type="ChEBI" id="CHEBI:83834"/>
        <dbReference type="EC" id="5.2.1.8"/>
    </reaction>
</comment>
<evidence type="ECO:0000256" key="12">
    <source>
        <dbReference type="HAMAP-Rule" id="MF_00303"/>
    </source>
</evidence>
<evidence type="ECO:0000313" key="17">
    <source>
        <dbReference type="EMBL" id="OHW61845.1"/>
    </source>
</evidence>
<comment type="subcellular location">
    <subcellularLocation>
        <location evidence="12">Cytoplasm</location>
    </subcellularLocation>
    <text evidence="12">About half TF is bound to the ribosome near the polypeptide exit tunnel while the other half is free in the cytoplasm.</text>
</comment>
<dbReference type="FunFam" id="3.10.50.40:FF:000001">
    <property type="entry name" value="Trigger factor"/>
    <property type="match status" value="1"/>
</dbReference>
<dbReference type="NCBIfam" id="TIGR00115">
    <property type="entry name" value="tig"/>
    <property type="match status" value="1"/>
</dbReference>
<keyword evidence="6 12" id="KW-0697">Rotamase</keyword>
<comment type="similarity">
    <text evidence="2 12 14">Belongs to the FKBP-type PPIase family. Tig subfamily.</text>
</comment>
<dbReference type="Pfam" id="PF05697">
    <property type="entry name" value="Trigger_N"/>
    <property type="match status" value="1"/>
</dbReference>
<dbReference type="InterPro" id="IPR037041">
    <property type="entry name" value="Trigger_fac_C_sf"/>
</dbReference>
<keyword evidence="12" id="KW-0963">Cytoplasm</keyword>
<evidence type="ECO:0000256" key="5">
    <source>
        <dbReference type="ARBA" id="ARBA00022618"/>
    </source>
</evidence>
<dbReference type="InterPro" id="IPR001179">
    <property type="entry name" value="PPIase_FKBP_dom"/>
</dbReference>
<dbReference type="InterPro" id="IPR008881">
    <property type="entry name" value="Trigger_fac_ribosome-bd_bac"/>
</dbReference>
<feature type="coiled-coil region" evidence="15">
    <location>
        <begin position="367"/>
        <end position="398"/>
    </location>
</feature>
<evidence type="ECO:0000256" key="9">
    <source>
        <dbReference type="ARBA" id="ARBA00023306"/>
    </source>
</evidence>
<dbReference type="OrthoDB" id="9767721at2"/>
<dbReference type="GO" id="GO:0043335">
    <property type="term" value="P:protein unfolding"/>
    <property type="evidence" value="ECO:0007669"/>
    <property type="project" value="TreeGrafter"/>
</dbReference>
<dbReference type="GO" id="GO:0003755">
    <property type="term" value="F:peptidyl-prolyl cis-trans isomerase activity"/>
    <property type="evidence" value="ECO:0007669"/>
    <property type="project" value="UniProtKB-UniRule"/>
</dbReference>
<dbReference type="SUPFAM" id="SSF102735">
    <property type="entry name" value="Trigger factor ribosome-binding domain"/>
    <property type="match status" value="1"/>
</dbReference>
<dbReference type="SUPFAM" id="SSF54534">
    <property type="entry name" value="FKBP-like"/>
    <property type="match status" value="1"/>
</dbReference>
<evidence type="ECO:0000256" key="13">
    <source>
        <dbReference type="PROSITE-ProRule" id="PRU00277"/>
    </source>
</evidence>
<keyword evidence="18" id="KW-1185">Reference proteome</keyword>
<dbReference type="RefSeq" id="WP_071063880.1">
    <property type="nucleotide sequence ID" value="NZ_MKIE01000007.1"/>
</dbReference>
<dbReference type="AlphaFoldDB" id="A0A1S1V5Z5"/>
<dbReference type="PANTHER" id="PTHR30560:SF3">
    <property type="entry name" value="TRIGGER FACTOR-LIKE PROTEIN TIG, CHLOROPLASTIC"/>
    <property type="match status" value="1"/>
</dbReference>
<keyword evidence="9 12" id="KW-0131">Cell cycle</keyword>
<keyword evidence="15" id="KW-0175">Coiled coil</keyword>
<evidence type="ECO:0000256" key="14">
    <source>
        <dbReference type="RuleBase" id="RU003914"/>
    </source>
</evidence>
<dbReference type="GO" id="GO:0043022">
    <property type="term" value="F:ribosome binding"/>
    <property type="evidence" value="ECO:0007669"/>
    <property type="project" value="TreeGrafter"/>
</dbReference>
<dbReference type="HAMAP" id="MF_00303">
    <property type="entry name" value="Trigger_factor_Tig"/>
    <property type="match status" value="1"/>
</dbReference>
<evidence type="ECO:0000256" key="8">
    <source>
        <dbReference type="ARBA" id="ARBA00023235"/>
    </source>
</evidence>
<comment type="function">
    <text evidence="10 12">Involved in protein export. Acts as a chaperone by maintaining the newly synthesized protein in an open conformation. Functions as a peptidyl-prolyl cis-trans isomerase.</text>
</comment>